<protein>
    <submittedName>
        <fullName evidence="1">Uncharacterized protein</fullName>
    </submittedName>
</protein>
<dbReference type="EMBL" id="UOEU01000009">
    <property type="protein sequence ID" value="VAW29858.1"/>
    <property type="molecule type" value="Genomic_DNA"/>
</dbReference>
<evidence type="ECO:0000313" key="1">
    <source>
        <dbReference type="EMBL" id="VAW29858.1"/>
    </source>
</evidence>
<sequence length="53" mass="6305">MINDNEQNSNELPKEIWLFGISWGEPHIWIRSRGFSRVSRHMFRLKPPLPLSS</sequence>
<accession>A0A3B0UGZ5</accession>
<name>A0A3B0UGZ5_9ZZZZ</name>
<reference evidence="1" key="1">
    <citation type="submission" date="2018-06" db="EMBL/GenBank/DDBJ databases">
        <authorList>
            <person name="Zhirakovskaya E."/>
        </authorList>
    </citation>
    <scope>NUCLEOTIDE SEQUENCE</scope>
</reference>
<organism evidence="1">
    <name type="scientific">hydrothermal vent metagenome</name>
    <dbReference type="NCBI Taxonomy" id="652676"/>
    <lineage>
        <taxon>unclassified sequences</taxon>
        <taxon>metagenomes</taxon>
        <taxon>ecological metagenomes</taxon>
    </lineage>
</organism>
<gene>
    <name evidence="1" type="ORF">MNBD_CHLOROFLEXI01-4222</name>
</gene>
<proteinExistence type="predicted"/>
<dbReference type="AlphaFoldDB" id="A0A3B0UGZ5"/>